<evidence type="ECO:0000313" key="3">
    <source>
        <dbReference type="Proteomes" id="UP000037269"/>
    </source>
</evidence>
<sequence>MNLNQYVGKTVKVIYASPTGQLHRTGFVESSNERMALSLTCDGETVIVPCYRIISIETIEK</sequence>
<protein>
    <submittedName>
        <fullName evidence="1">Uncharacterized protein</fullName>
    </submittedName>
</protein>
<dbReference type="Proteomes" id="UP000182836">
    <property type="component" value="Unassembled WGS sequence"/>
</dbReference>
<dbReference type="EMBL" id="FNED01000001">
    <property type="protein sequence ID" value="SDH95024.1"/>
    <property type="molecule type" value="Genomic_DNA"/>
</dbReference>
<reference evidence="1 3" key="1">
    <citation type="submission" date="2015-07" db="EMBL/GenBank/DDBJ databases">
        <title>Fjat-14205 dsm 2895.</title>
        <authorList>
            <person name="Liu B."/>
            <person name="Wang J."/>
            <person name="Zhu Y."/>
            <person name="Liu G."/>
            <person name="Chen Q."/>
            <person name="Chen Z."/>
            <person name="Lan J."/>
            <person name="Che J."/>
            <person name="Ge C."/>
            <person name="Shi H."/>
            <person name="Pan Z."/>
            <person name="Liu X."/>
        </authorList>
    </citation>
    <scope>NUCLEOTIDE SEQUENCE [LARGE SCALE GENOMIC DNA]</scope>
    <source>
        <strain evidence="1 3">DSM 2895</strain>
    </source>
</reference>
<keyword evidence="3" id="KW-1185">Reference proteome</keyword>
<dbReference type="EMBL" id="LGUG01000004">
    <property type="protein sequence ID" value="KON97829.1"/>
    <property type="molecule type" value="Genomic_DNA"/>
</dbReference>
<reference evidence="2 4" key="2">
    <citation type="submission" date="2016-10" db="EMBL/GenBank/DDBJ databases">
        <authorList>
            <person name="de Groot N.N."/>
        </authorList>
    </citation>
    <scope>NUCLEOTIDE SEQUENCE [LARGE SCALE GENOMIC DNA]</scope>
    <source>
        <strain evidence="2 4">DSM 2895</strain>
    </source>
</reference>
<name>A0A0D1XHI6_ANEMI</name>
<evidence type="ECO:0000313" key="2">
    <source>
        <dbReference type="EMBL" id="SDH95024.1"/>
    </source>
</evidence>
<accession>A0A0D1XHI6</accession>
<gene>
    <name evidence="1" type="ORF">AF333_22745</name>
    <name evidence="2" type="ORF">SAMN04487909_10116</name>
</gene>
<dbReference type="RefSeq" id="WP_043067762.1">
    <property type="nucleotide sequence ID" value="NZ_BJOA01000217.1"/>
</dbReference>
<dbReference type="OrthoDB" id="2680211at2"/>
<dbReference type="AlphaFoldDB" id="A0A0D1XHI6"/>
<dbReference type="Proteomes" id="UP000037269">
    <property type="component" value="Unassembled WGS sequence"/>
</dbReference>
<dbReference type="PATRIC" id="fig|47500.8.peg.3060"/>
<evidence type="ECO:0000313" key="1">
    <source>
        <dbReference type="EMBL" id="KON97829.1"/>
    </source>
</evidence>
<dbReference type="GeneID" id="42307949"/>
<proteinExistence type="predicted"/>
<organism evidence="1 3">
    <name type="scientific">Aneurinibacillus migulanus</name>
    <name type="common">Bacillus migulanus</name>
    <dbReference type="NCBI Taxonomy" id="47500"/>
    <lineage>
        <taxon>Bacteria</taxon>
        <taxon>Bacillati</taxon>
        <taxon>Bacillota</taxon>
        <taxon>Bacilli</taxon>
        <taxon>Bacillales</taxon>
        <taxon>Paenibacillaceae</taxon>
        <taxon>Aneurinibacillus group</taxon>
        <taxon>Aneurinibacillus</taxon>
    </lineage>
</organism>
<evidence type="ECO:0000313" key="4">
    <source>
        <dbReference type="Proteomes" id="UP000182836"/>
    </source>
</evidence>